<sequence>MRQLVAKLARVVAYPSLLDQLNGGETSTLISGLASLRKILPPNKTEFAVKFRMDGAYSMISQAIIEINNIVYALGF</sequence>
<protein>
    <submittedName>
        <fullName evidence="1">Uncharacterized protein</fullName>
    </submittedName>
</protein>
<comment type="caution">
    <text evidence="1">The sequence shown here is derived from an EMBL/GenBank/DDBJ whole genome shotgun (WGS) entry which is preliminary data.</text>
</comment>
<evidence type="ECO:0000313" key="1">
    <source>
        <dbReference type="EMBL" id="RCN42285.1"/>
    </source>
</evidence>
<name>A0A368GH07_ANCCA</name>
<proteinExistence type="predicted"/>
<accession>A0A368GH07</accession>
<dbReference type="AlphaFoldDB" id="A0A368GH07"/>
<evidence type="ECO:0000313" key="2">
    <source>
        <dbReference type="Proteomes" id="UP000252519"/>
    </source>
</evidence>
<keyword evidence="2" id="KW-1185">Reference proteome</keyword>
<dbReference type="EMBL" id="JOJR01000201">
    <property type="protein sequence ID" value="RCN42285.1"/>
    <property type="molecule type" value="Genomic_DNA"/>
</dbReference>
<organism evidence="1 2">
    <name type="scientific">Ancylostoma caninum</name>
    <name type="common">Dog hookworm</name>
    <dbReference type="NCBI Taxonomy" id="29170"/>
    <lineage>
        <taxon>Eukaryota</taxon>
        <taxon>Metazoa</taxon>
        <taxon>Ecdysozoa</taxon>
        <taxon>Nematoda</taxon>
        <taxon>Chromadorea</taxon>
        <taxon>Rhabditida</taxon>
        <taxon>Rhabditina</taxon>
        <taxon>Rhabditomorpha</taxon>
        <taxon>Strongyloidea</taxon>
        <taxon>Ancylostomatidae</taxon>
        <taxon>Ancylostomatinae</taxon>
        <taxon>Ancylostoma</taxon>
    </lineage>
</organism>
<reference evidence="1 2" key="1">
    <citation type="submission" date="2014-10" db="EMBL/GenBank/DDBJ databases">
        <title>Draft genome of the hookworm Ancylostoma caninum.</title>
        <authorList>
            <person name="Mitreva M."/>
        </authorList>
    </citation>
    <scope>NUCLEOTIDE SEQUENCE [LARGE SCALE GENOMIC DNA]</scope>
    <source>
        <strain evidence="1 2">Baltimore</strain>
    </source>
</reference>
<gene>
    <name evidence="1" type="ORF">ANCCAN_11732</name>
</gene>
<dbReference type="Proteomes" id="UP000252519">
    <property type="component" value="Unassembled WGS sequence"/>
</dbReference>
<dbReference type="OrthoDB" id="5842130at2759"/>